<sequence length="416" mass="41814">MLMPSFKSLLSSILLAGSVALAQTDGPYSLGLAAVNVETGVLNTTLTCQVNALGFLNLGNQSIGFGVAANLPGRVNISQPFTVTAGTRLIVPKSLSSLAGLFGAKYYAGTVDSVVLNTAGASTASVDAAKGKNVKIPTSPLNSNGVSVLEVPGNGNSLTVGPIVANKAGNVILSFGQILATVTTLDKNQKATFITAKVTCPAQSRPVSLAGITVGGSGSKAQVNPQGVGPVPTIPQGITAGVTGFNYFCDFSGFVQGNVRVSLGGVKPSNTAVKSGGKITLSQGQGNIILSDDLVSQITAIVSTADHSTITLTTFNLVATNATPSKQNILPDGGITVTNVPIQAGATITVPADAPASTLPDINFTAGKSGTTAFLSIADAAGNASLRDADDNEILAIDFTCAALNPLPPVFPYDIA</sequence>
<feature type="signal peptide" evidence="1">
    <location>
        <begin position="1"/>
        <end position="24"/>
    </location>
</feature>
<comment type="caution">
    <text evidence="2">The sequence shown here is derived from an EMBL/GenBank/DDBJ whole genome shotgun (WGS) entry which is preliminary data.</text>
</comment>
<dbReference type="EMBL" id="JAPDMZ010000280">
    <property type="protein sequence ID" value="KAK0544488.1"/>
    <property type="molecule type" value="Genomic_DNA"/>
</dbReference>
<reference evidence="2" key="1">
    <citation type="journal article" date="2023" name="PhytoFront">
        <title>Draft Genome Resources of Seven Strains of Tilletia horrida, Causal Agent of Kernel Smut of Rice.</title>
        <authorList>
            <person name="Khanal S."/>
            <person name="Antony Babu S."/>
            <person name="Zhou X.G."/>
        </authorList>
    </citation>
    <scope>NUCLEOTIDE SEQUENCE</scope>
    <source>
        <strain evidence="2">TX6</strain>
    </source>
</reference>
<evidence type="ECO:0000313" key="2">
    <source>
        <dbReference type="EMBL" id="KAK0544488.1"/>
    </source>
</evidence>
<dbReference type="Proteomes" id="UP001176517">
    <property type="component" value="Unassembled WGS sequence"/>
</dbReference>
<feature type="chain" id="PRO_5042838832" evidence="1">
    <location>
        <begin position="25"/>
        <end position="416"/>
    </location>
</feature>
<evidence type="ECO:0000313" key="3">
    <source>
        <dbReference type="Proteomes" id="UP001176517"/>
    </source>
</evidence>
<keyword evidence="3" id="KW-1185">Reference proteome</keyword>
<name>A0AAN6JNZ1_9BASI</name>
<organism evidence="2 3">
    <name type="scientific">Tilletia horrida</name>
    <dbReference type="NCBI Taxonomy" id="155126"/>
    <lineage>
        <taxon>Eukaryota</taxon>
        <taxon>Fungi</taxon>
        <taxon>Dikarya</taxon>
        <taxon>Basidiomycota</taxon>
        <taxon>Ustilaginomycotina</taxon>
        <taxon>Exobasidiomycetes</taxon>
        <taxon>Tilletiales</taxon>
        <taxon>Tilletiaceae</taxon>
        <taxon>Tilletia</taxon>
    </lineage>
</organism>
<evidence type="ECO:0000256" key="1">
    <source>
        <dbReference type="SAM" id="SignalP"/>
    </source>
</evidence>
<proteinExistence type="predicted"/>
<dbReference type="AlphaFoldDB" id="A0AAN6JNZ1"/>
<accession>A0AAN6JNZ1</accession>
<gene>
    <name evidence="2" type="ORF">OC846_006057</name>
</gene>
<keyword evidence="1" id="KW-0732">Signal</keyword>
<protein>
    <submittedName>
        <fullName evidence="2">Uncharacterized protein</fullName>
    </submittedName>
</protein>